<accession>A0AAJ0HC36</accession>
<dbReference type="Proteomes" id="UP001275084">
    <property type="component" value="Unassembled WGS sequence"/>
</dbReference>
<sequence>MVISQVQQPDSSFMLLERFMFPDNNRGAVDAVAVSAESGRHIASAYTIMSTMTVVHIWGIMIATGFYFYLRNPKNKVSDISVSLWNKRAATQQSIQDVLLYAREDLKKWWYYPLLMGIIAAWAAGIVAGIFVPSKLFLGNAAPVNAASIYAPILSSADNITAFIDLFALDVQPYLRATGAALIANETLRGKVSVGQPIILGEHTNQTIQRIDYGYVVTGAEMGLQHLPHLQLAANGSCVTEYSWWQKTEQLNTSGLQDTYRSPFGPRLYSVSALDGSAPSAQFVIQNPPPARNISWGIILSSVDRLSATESDDPWYQTIPYEGMFKVQPARPALSCWQDDVWTYSGMPASVRELEKIVPSELLSEHMVRLLARTLRLPVVYRLGSHLGTTALESATAPIGSTFNAGGSSIHKDLERLVLSSYIATVNTLTDTTLYLRPEGETPSITNIALDSQSQPLPGVDAFVVYTSKATALSVTTLIVVPTLALGTLVLSLLLLKFSPLRLATAMEVIEHFQLLREDYGDATIKRGSDGKSHWEYDNMPPPPPKSEATNIT</sequence>
<reference evidence="3" key="1">
    <citation type="journal article" date="2023" name="Mol. Phylogenet. Evol.">
        <title>Genome-scale phylogeny and comparative genomics of the fungal order Sordariales.</title>
        <authorList>
            <person name="Hensen N."/>
            <person name="Bonometti L."/>
            <person name="Westerberg I."/>
            <person name="Brannstrom I.O."/>
            <person name="Guillou S."/>
            <person name="Cros-Aarteil S."/>
            <person name="Calhoun S."/>
            <person name="Haridas S."/>
            <person name="Kuo A."/>
            <person name="Mondo S."/>
            <person name="Pangilinan J."/>
            <person name="Riley R."/>
            <person name="LaButti K."/>
            <person name="Andreopoulos B."/>
            <person name="Lipzen A."/>
            <person name="Chen C."/>
            <person name="Yan M."/>
            <person name="Daum C."/>
            <person name="Ng V."/>
            <person name="Clum A."/>
            <person name="Steindorff A."/>
            <person name="Ohm R.A."/>
            <person name="Martin F."/>
            <person name="Silar P."/>
            <person name="Natvig D.O."/>
            <person name="Lalanne C."/>
            <person name="Gautier V."/>
            <person name="Ament-Velasquez S.L."/>
            <person name="Kruys A."/>
            <person name="Hutchinson M.I."/>
            <person name="Powell A.J."/>
            <person name="Barry K."/>
            <person name="Miller A.N."/>
            <person name="Grigoriev I.V."/>
            <person name="Debuchy R."/>
            <person name="Gladieux P."/>
            <person name="Hiltunen Thoren M."/>
            <person name="Johannesson H."/>
        </authorList>
    </citation>
    <scope>NUCLEOTIDE SEQUENCE</scope>
    <source>
        <strain evidence="3">CBS 955.72</strain>
    </source>
</reference>
<organism evidence="3 4">
    <name type="scientific">Lasiosphaeria hispida</name>
    <dbReference type="NCBI Taxonomy" id="260671"/>
    <lineage>
        <taxon>Eukaryota</taxon>
        <taxon>Fungi</taxon>
        <taxon>Dikarya</taxon>
        <taxon>Ascomycota</taxon>
        <taxon>Pezizomycotina</taxon>
        <taxon>Sordariomycetes</taxon>
        <taxon>Sordariomycetidae</taxon>
        <taxon>Sordariales</taxon>
        <taxon>Lasiosphaeriaceae</taxon>
        <taxon>Lasiosphaeria</taxon>
    </lineage>
</organism>
<evidence type="ECO:0000313" key="4">
    <source>
        <dbReference type="Proteomes" id="UP001275084"/>
    </source>
</evidence>
<keyword evidence="2" id="KW-0812">Transmembrane</keyword>
<evidence type="ECO:0000313" key="3">
    <source>
        <dbReference type="EMBL" id="KAK3346853.1"/>
    </source>
</evidence>
<feature type="transmembrane region" description="Helical" evidence="2">
    <location>
        <begin position="472"/>
        <end position="496"/>
    </location>
</feature>
<proteinExistence type="predicted"/>
<keyword evidence="4" id="KW-1185">Reference proteome</keyword>
<reference evidence="3" key="2">
    <citation type="submission" date="2023-06" db="EMBL/GenBank/DDBJ databases">
        <authorList>
            <consortium name="Lawrence Berkeley National Laboratory"/>
            <person name="Haridas S."/>
            <person name="Hensen N."/>
            <person name="Bonometti L."/>
            <person name="Westerberg I."/>
            <person name="Brannstrom I.O."/>
            <person name="Guillou S."/>
            <person name="Cros-Aarteil S."/>
            <person name="Calhoun S."/>
            <person name="Kuo A."/>
            <person name="Mondo S."/>
            <person name="Pangilinan J."/>
            <person name="Riley R."/>
            <person name="Labutti K."/>
            <person name="Andreopoulos B."/>
            <person name="Lipzen A."/>
            <person name="Chen C."/>
            <person name="Yanf M."/>
            <person name="Daum C."/>
            <person name="Ng V."/>
            <person name="Clum A."/>
            <person name="Steindorff A."/>
            <person name="Ohm R."/>
            <person name="Martin F."/>
            <person name="Silar P."/>
            <person name="Natvig D."/>
            <person name="Lalanne C."/>
            <person name="Gautier V."/>
            <person name="Ament-Velasquez S.L."/>
            <person name="Kruys A."/>
            <person name="Hutchinson M.I."/>
            <person name="Powell A.J."/>
            <person name="Barry K."/>
            <person name="Miller A.N."/>
            <person name="Grigoriev I.V."/>
            <person name="Debuchy R."/>
            <person name="Gladieux P."/>
            <person name="Thoren M.H."/>
            <person name="Johannesson H."/>
        </authorList>
    </citation>
    <scope>NUCLEOTIDE SEQUENCE</scope>
    <source>
        <strain evidence="3">CBS 955.72</strain>
    </source>
</reference>
<feature type="transmembrane region" description="Helical" evidence="2">
    <location>
        <begin position="45"/>
        <end position="70"/>
    </location>
</feature>
<keyword evidence="2" id="KW-0472">Membrane</keyword>
<name>A0AAJ0HC36_9PEZI</name>
<protein>
    <submittedName>
        <fullName evidence="3">Uncharacterized protein</fullName>
    </submittedName>
</protein>
<feature type="region of interest" description="Disordered" evidence="1">
    <location>
        <begin position="529"/>
        <end position="553"/>
    </location>
</feature>
<evidence type="ECO:0000256" key="2">
    <source>
        <dbReference type="SAM" id="Phobius"/>
    </source>
</evidence>
<evidence type="ECO:0000256" key="1">
    <source>
        <dbReference type="SAM" id="MobiDB-lite"/>
    </source>
</evidence>
<gene>
    <name evidence="3" type="ORF">B0T25DRAFT_553015</name>
</gene>
<keyword evidence="2" id="KW-1133">Transmembrane helix</keyword>
<feature type="transmembrane region" description="Helical" evidence="2">
    <location>
        <begin position="109"/>
        <end position="132"/>
    </location>
</feature>
<dbReference type="EMBL" id="JAUIQD010000006">
    <property type="protein sequence ID" value="KAK3346853.1"/>
    <property type="molecule type" value="Genomic_DNA"/>
</dbReference>
<dbReference type="AlphaFoldDB" id="A0AAJ0HC36"/>
<comment type="caution">
    <text evidence="3">The sequence shown here is derived from an EMBL/GenBank/DDBJ whole genome shotgun (WGS) entry which is preliminary data.</text>
</comment>